<evidence type="ECO:0000313" key="1">
    <source>
        <dbReference type="EMBL" id="RIV19300.1"/>
    </source>
</evidence>
<sequence length="75" mass="8712">MKVQVDIEFDQLIQLAKQLTPKQWIKLKTEVEKEQQSNEAASDMEAFLLDAPTFSTKQFNAIAKTRKAISQWRTK</sequence>
<dbReference type="RefSeq" id="WP_119670404.1">
    <property type="nucleotide sequence ID" value="NZ_QXED01000008.1"/>
</dbReference>
<accession>A0A418M145</accession>
<evidence type="ECO:0008006" key="3">
    <source>
        <dbReference type="Google" id="ProtNLM"/>
    </source>
</evidence>
<proteinExistence type="predicted"/>
<dbReference type="AlphaFoldDB" id="A0A418M145"/>
<organism evidence="1 2">
    <name type="scientific">Fibrisoma montanum</name>
    <dbReference type="NCBI Taxonomy" id="2305895"/>
    <lineage>
        <taxon>Bacteria</taxon>
        <taxon>Pseudomonadati</taxon>
        <taxon>Bacteroidota</taxon>
        <taxon>Cytophagia</taxon>
        <taxon>Cytophagales</taxon>
        <taxon>Spirosomataceae</taxon>
        <taxon>Fibrisoma</taxon>
    </lineage>
</organism>
<keyword evidence="2" id="KW-1185">Reference proteome</keyword>
<protein>
    <recommendedName>
        <fullName evidence="3">Antitoxin</fullName>
    </recommendedName>
</protein>
<dbReference type="EMBL" id="QXED01000008">
    <property type="protein sequence ID" value="RIV19300.1"/>
    <property type="molecule type" value="Genomic_DNA"/>
</dbReference>
<gene>
    <name evidence="1" type="ORF">DYU11_24650</name>
</gene>
<comment type="caution">
    <text evidence="1">The sequence shown here is derived from an EMBL/GenBank/DDBJ whole genome shotgun (WGS) entry which is preliminary data.</text>
</comment>
<evidence type="ECO:0000313" key="2">
    <source>
        <dbReference type="Proteomes" id="UP000283523"/>
    </source>
</evidence>
<reference evidence="1 2" key="1">
    <citation type="submission" date="2018-08" db="EMBL/GenBank/DDBJ databases">
        <title>Fibrisoma montanum sp. nov., isolated from Danxia mountain soil.</title>
        <authorList>
            <person name="Huang Y."/>
        </authorList>
    </citation>
    <scope>NUCLEOTIDE SEQUENCE [LARGE SCALE GENOMIC DNA]</scope>
    <source>
        <strain evidence="1 2">HYT19</strain>
    </source>
</reference>
<dbReference type="OrthoDB" id="799765at2"/>
<name>A0A418M145_9BACT</name>
<dbReference type="Proteomes" id="UP000283523">
    <property type="component" value="Unassembled WGS sequence"/>
</dbReference>